<dbReference type="Pfam" id="PF02171">
    <property type="entry name" value="Piwi"/>
    <property type="match status" value="1"/>
</dbReference>
<keyword evidence="3" id="KW-1185">Reference proteome</keyword>
<dbReference type="InterPro" id="IPR012337">
    <property type="entry name" value="RNaseH-like_sf"/>
</dbReference>
<evidence type="ECO:0000259" key="1">
    <source>
        <dbReference type="PROSITE" id="PS50822"/>
    </source>
</evidence>
<dbReference type="Gene3D" id="3.40.50.2300">
    <property type="match status" value="1"/>
</dbReference>
<dbReference type="SMART" id="SM00950">
    <property type="entry name" value="Piwi"/>
    <property type="match status" value="1"/>
</dbReference>
<dbReference type="PANTHER" id="PTHR22891">
    <property type="entry name" value="EUKARYOTIC TRANSLATION INITIATION FACTOR 2C"/>
    <property type="match status" value="1"/>
</dbReference>
<dbReference type="Gene3D" id="3.30.420.10">
    <property type="entry name" value="Ribonuclease H-like superfamily/Ribonuclease H"/>
    <property type="match status" value="1"/>
</dbReference>
<proteinExistence type="predicted"/>
<dbReference type="PROSITE" id="PS50822">
    <property type="entry name" value="PIWI"/>
    <property type="match status" value="1"/>
</dbReference>
<reference evidence="3" key="1">
    <citation type="submission" date="2024-06" db="EMBL/GenBank/DDBJ databases">
        <title>Multi-omics analyses provide insights into the biosynthesis of the anticancer antibiotic pleurotin in Hohenbuehelia grisea.</title>
        <authorList>
            <person name="Weaver J.A."/>
            <person name="Alberti F."/>
        </authorList>
    </citation>
    <scope>NUCLEOTIDE SEQUENCE [LARGE SCALE GENOMIC DNA]</scope>
    <source>
        <strain evidence="3">T-177</strain>
    </source>
</reference>
<accession>A0ABR3IVV5</accession>
<protein>
    <recommendedName>
        <fullName evidence="1">Piwi domain-containing protein</fullName>
    </recommendedName>
</protein>
<gene>
    <name evidence="2" type="ORF">HGRIS_013499</name>
</gene>
<comment type="caution">
    <text evidence="2">The sequence shown here is derived from an EMBL/GenBank/DDBJ whole genome shotgun (WGS) entry which is preliminary data.</text>
</comment>
<dbReference type="InterPro" id="IPR003165">
    <property type="entry name" value="Piwi"/>
</dbReference>
<dbReference type="Proteomes" id="UP001556367">
    <property type="component" value="Unassembled WGS sequence"/>
</dbReference>
<organism evidence="2 3">
    <name type="scientific">Hohenbuehelia grisea</name>
    <dbReference type="NCBI Taxonomy" id="104357"/>
    <lineage>
        <taxon>Eukaryota</taxon>
        <taxon>Fungi</taxon>
        <taxon>Dikarya</taxon>
        <taxon>Basidiomycota</taxon>
        <taxon>Agaricomycotina</taxon>
        <taxon>Agaricomycetes</taxon>
        <taxon>Agaricomycetidae</taxon>
        <taxon>Agaricales</taxon>
        <taxon>Pleurotineae</taxon>
        <taxon>Pleurotaceae</taxon>
        <taxon>Hohenbuehelia</taxon>
    </lineage>
</organism>
<evidence type="ECO:0000313" key="2">
    <source>
        <dbReference type="EMBL" id="KAL0947383.1"/>
    </source>
</evidence>
<feature type="domain" description="Piwi" evidence="1">
    <location>
        <begin position="33"/>
        <end position="334"/>
    </location>
</feature>
<sequence>MAGGNGHNVSGALSDALKNIVHGHDPKDIGRPVIIVILPQNAAPIRAAVKLWGDVQEGVITQCVRETKIYSRKNYVAKDQYCNNICLKLNARLGGINAVVRHQATDLFSKAPIMILGADVGHPSPGSNRPSVTSLVFSHDVHAVQYAAISRVQQARQEIIEDLEEMVCEAVYNFGRKNKAAPARMVFFRDGVSEGEFQKVADTEITAIQNGVDKAFQKAGQQNAPRPKLTFIVVGKRDADRSGNCPAGFVADAGIQSPICCDFYLQSHGGLKGTSRPSHYIVLKDDNFDNNVDRIQNLAFSLCHAYAKATRSVSIPAPVYYADLVCSRASFYFDPTLNFSDAGSVSSNEANLDLEAWKAAFRPATNMARNMGTTMYFL</sequence>
<dbReference type="EMBL" id="JASNQZ010000015">
    <property type="protein sequence ID" value="KAL0947383.1"/>
    <property type="molecule type" value="Genomic_DNA"/>
</dbReference>
<dbReference type="InterPro" id="IPR036397">
    <property type="entry name" value="RNaseH_sf"/>
</dbReference>
<dbReference type="SUPFAM" id="SSF53098">
    <property type="entry name" value="Ribonuclease H-like"/>
    <property type="match status" value="1"/>
</dbReference>
<name>A0ABR3IVV5_9AGAR</name>
<evidence type="ECO:0000313" key="3">
    <source>
        <dbReference type="Proteomes" id="UP001556367"/>
    </source>
</evidence>